<sequence>MKNPQPTPGEDKKEPFLHAKDAETAFIQFIRQLNQKQAKGFISESGQGKIFSFESWLRENGHMADVIAGYCEYAKTVNMLEMLVRKRRKFSIFNKEFLKVLLFFTGVLVVPALLIYLLAAMLLPIFGVSLWNGKAFLSFTGIGVVVMFVFFQLKPRKKQAQKGQTDAAPRPLFIIKYFDNEELVFAKAKSRLFVG</sequence>
<evidence type="ECO:0000313" key="2">
    <source>
        <dbReference type="EMBL" id="OQP46589.1"/>
    </source>
</evidence>
<reference evidence="3" key="1">
    <citation type="submission" date="2016-04" db="EMBL/GenBank/DDBJ databases">
        <authorList>
            <person name="Chen L."/>
            <person name="Zhuang W."/>
            <person name="Wang G."/>
        </authorList>
    </citation>
    <scope>NUCLEOTIDE SEQUENCE [LARGE SCALE GENOMIC DNA]</scope>
    <source>
        <strain evidence="3">208</strain>
    </source>
</reference>
<keyword evidence="3" id="KW-1185">Reference proteome</keyword>
<keyword evidence="1" id="KW-1133">Transmembrane helix</keyword>
<dbReference type="OrthoDB" id="679649at2"/>
<organism evidence="2 3">
    <name type="scientific">Niastella populi</name>
    <dbReference type="NCBI Taxonomy" id="550983"/>
    <lineage>
        <taxon>Bacteria</taxon>
        <taxon>Pseudomonadati</taxon>
        <taxon>Bacteroidota</taxon>
        <taxon>Chitinophagia</taxon>
        <taxon>Chitinophagales</taxon>
        <taxon>Chitinophagaceae</taxon>
        <taxon>Niastella</taxon>
    </lineage>
</organism>
<evidence type="ECO:0000256" key="1">
    <source>
        <dbReference type="SAM" id="Phobius"/>
    </source>
</evidence>
<evidence type="ECO:0000313" key="3">
    <source>
        <dbReference type="Proteomes" id="UP000192276"/>
    </source>
</evidence>
<dbReference type="RefSeq" id="WP_081170595.1">
    <property type="nucleotide sequence ID" value="NZ_LWBP01000243.1"/>
</dbReference>
<protein>
    <submittedName>
        <fullName evidence="2">Uncharacterized protein</fullName>
    </submittedName>
</protein>
<proteinExistence type="predicted"/>
<dbReference type="AlphaFoldDB" id="A0A1V9EKC4"/>
<gene>
    <name evidence="2" type="ORF">A4R26_07605</name>
</gene>
<feature type="transmembrane region" description="Helical" evidence="1">
    <location>
        <begin position="97"/>
        <end position="123"/>
    </location>
</feature>
<keyword evidence="1" id="KW-0812">Transmembrane</keyword>
<feature type="transmembrane region" description="Helical" evidence="1">
    <location>
        <begin position="135"/>
        <end position="153"/>
    </location>
</feature>
<keyword evidence="1" id="KW-0472">Membrane</keyword>
<accession>A0A1V9EKC4</accession>
<dbReference type="Proteomes" id="UP000192276">
    <property type="component" value="Unassembled WGS sequence"/>
</dbReference>
<comment type="caution">
    <text evidence="2">The sequence shown here is derived from an EMBL/GenBank/DDBJ whole genome shotgun (WGS) entry which is preliminary data.</text>
</comment>
<dbReference type="STRING" id="550983.A4R26_07605"/>
<name>A0A1V9EKC4_9BACT</name>
<dbReference type="EMBL" id="LWBP01000243">
    <property type="protein sequence ID" value="OQP46589.1"/>
    <property type="molecule type" value="Genomic_DNA"/>
</dbReference>